<keyword evidence="2" id="KW-0812">Transmembrane</keyword>
<evidence type="ECO:0000256" key="2">
    <source>
        <dbReference type="SAM" id="Phobius"/>
    </source>
</evidence>
<keyword evidence="4" id="KW-1185">Reference proteome</keyword>
<sequence length="285" mass="29576">MSGGVTASAPDGAAGARASTPDPVSARRHANASAPDPAGPTAAVVRLAPRCELPRAERFVMAWCRWYTADLPGPVATERRAELASDLHEHRVDAGASAGRAIVGRALHGMPADLAWRLRTLRRESAEPGTLPIAMPAATHLVTALLLAWGVTVIVHALRAAGATGASAASEMLGAGIVGFALASIGAILTLAPGRRTLGAFALASAAYILLRHGMYAVFAASTTMTDFYVSQPAQAILVNRVLTVAGVLYFVAMAVWWAPEPGARHSGARRRGFAPASTVEQEHV</sequence>
<feature type="transmembrane region" description="Helical" evidence="2">
    <location>
        <begin position="239"/>
        <end position="260"/>
    </location>
</feature>
<feature type="transmembrane region" description="Helical" evidence="2">
    <location>
        <begin position="141"/>
        <end position="161"/>
    </location>
</feature>
<feature type="region of interest" description="Disordered" evidence="1">
    <location>
        <begin position="1"/>
        <end position="40"/>
    </location>
</feature>
<keyword evidence="2" id="KW-1133">Transmembrane helix</keyword>
<keyword evidence="2" id="KW-0472">Membrane</keyword>
<evidence type="ECO:0000313" key="3">
    <source>
        <dbReference type="EMBL" id="QTX05932.1"/>
    </source>
</evidence>
<name>A0A975IPT1_9MICO</name>
<proteinExistence type="predicted"/>
<evidence type="ECO:0000256" key="1">
    <source>
        <dbReference type="SAM" id="MobiDB-lite"/>
    </source>
</evidence>
<feature type="region of interest" description="Disordered" evidence="1">
    <location>
        <begin position="264"/>
        <end position="285"/>
    </location>
</feature>
<reference evidence="3" key="1">
    <citation type="submission" date="2021-03" db="EMBL/GenBank/DDBJ databases">
        <title>Agromyces archimandritus sp. nov., isolated from the cockroach Archimandrita tessellata.</title>
        <authorList>
            <person name="Guzman J."/>
            <person name="Ortuzar M."/>
            <person name="Poehlein A."/>
            <person name="Daniel R."/>
            <person name="Trujillo M."/>
            <person name="Vilcinskas A."/>
        </authorList>
    </citation>
    <scope>NUCLEOTIDE SEQUENCE</scope>
    <source>
        <strain evidence="3">G127AT</strain>
    </source>
</reference>
<accession>A0A975IPT1</accession>
<dbReference type="EMBL" id="CP071696">
    <property type="protein sequence ID" value="QTX05932.1"/>
    <property type="molecule type" value="Genomic_DNA"/>
</dbReference>
<dbReference type="AlphaFoldDB" id="A0A975IPT1"/>
<feature type="transmembrane region" description="Helical" evidence="2">
    <location>
        <begin position="173"/>
        <end position="191"/>
    </location>
</feature>
<feature type="transmembrane region" description="Helical" evidence="2">
    <location>
        <begin position="198"/>
        <end position="219"/>
    </location>
</feature>
<dbReference type="Proteomes" id="UP000671914">
    <property type="component" value="Chromosome"/>
</dbReference>
<protein>
    <submittedName>
        <fullName evidence="3">Uncharacterized protein</fullName>
    </submittedName>
</protein>
<feature type="compositionally biased region" description="Low complexity" evidence="1">
    <location>
        <begin position="7"/>
        <end position="19"/>
    </location>
</feature>
<dbReference type="RefSeq" id="WP_210901384.1">
    <property type="nucleotide sequence ID" value="NZ_CP071696.1"/>
</dbReference>
<dbReference type="KEGG" id="aarc:G127AT_07000"/>
<gene>
    <name evidence="3" type="ORF">G127AT_07000</name>
</gene>
<organism evidence="3 4">
    <name type="scientific">Agromyces archimandritae</name>
    <dbReference type="NCBI Taxonomy" id="2781962"/>
    <lineage>
        <taxon>Bacteria</taxon>
        <taxon>Bacillati</taxon>
        <taxon>Actinomycetota</taxon>
        <taxon>Actinomycetes</taxon>
        <taxon>Micrococcales</taxon>
        <taxon>Microbacteriaceae</taxon>
        <taxon>Agromyces</taxon>
    </lineage>
</organism>
<evidence type="ECO:0000313" key="4">
    <source>
        <dbReference type="Proteomes" id="UP000671914"/>
    </source>
</evidence>